<protein>
    <submittedName>
        <fullName evidence="1">Uncharacterized protein</fullName>
    </submittedName>
</protein>
<keyword evidence="2" id="KW-1185">Reference proteome</keyword>
<proteinExistence type="predicted"/>
<evidence type="ECO:0000313" key="1">
    <source>
        <dbReference type="EMBL" id="KAL3401879.1"/>
    </source>
</evidence>
<reference evidence="1 2" key="1">
    <citation type="journal article" date="2024" name="bioRxiv">
        <title>A reference genome for Trichogramma kaykai: A tiny desert-dwelling parasitoid wasp with competing sex-ratio distorters.</title>
        <authorList>
            <person name="Culotta J."/>
            <person name="Lindsey A.R."/>
        </authorList>
    </citation>
    <scope>NUCLEOTIDE SEQUENCE [LARGE SCALE GENOMIC DNA]</scope>
    <source>
        <strain evidence="1 2">KSX58</strain>
    </source>
</reference>
<sequence length="71" mass="8242">MRWTSKNRKTDKYFKQSKNAKPSSFASAIEDSFNMMFLSQIITTAAALVMQGYQLIIVRHQNVPYYDSMIV</sequence>
<dbReference type="EMBL" id="JBJJXI010000043">
    <property type="protein sequence ID" value="KAL3401879.1"/>
    <property type="molecule type" value="Genomic_DNA"/>
</dbReference>
<gene>
    <name evidence="1" type="ORF">TKK_005224</name>
</gene>
<comment type="caution">
    <text evidence="1">The sequence shown here is derived from an EMBL/GenBank/DDBJ whole genome shotgun (WGS) entry which is preliminary data.</text>
</comment>
<dbReference type="AlphaFoldDB" id="A0ABD2XAF7"/>
<organism evidence="1 2">
    <name type="scientific">Trichogramma kaykai</name>
    <dbReference type="NCBI Taxonomy" id="54128"/>
    <lineage>
        <taxon>Eukaryota</taxon>
        <taxon>Metazoa</taxon>
        <taxon>Ecdysozoa</taxon>
        <taxon>Arthropoda</taxon>
        <taxon>Hexapoda</taxon>
        <taxon>Insecta</taxon>
        <taxon>Pterygota</taxon>
        <taxon>Neoptera</taxon>
        <taxon>Endopterygota</taxon>
        <taxon>Hymenoptera</taxon>
        <taxon>Apocrita</taxon>
        <taxon>Proctotrupomorpha</taxon>
        <taxon>Chalcidoidea</taxon>
        <taxon>Trichogrammatidae</taxon>
        <taxon>Trichogramma</taxon>
    </lineage>
</organism>
<name>A0ABD2XAF7_9HYME</name>
<accession>A0ABD2XAF7</accession>
<dbReference type="Proteomes" id="UP001627154">
    <property type="component" value="Unassembled WGS sequence"/>
</dbReference>
<evidence type="ECO:0000313" key="2">
    <source>
        <dbReference type="Proteomes" id="UP001627154"/>
    </source>
</evidence>